<dbReference type="RefSeq" id="WP_072872951.1">
    <property type="nucleotide sequence ID" value="NZ_FRAF01000003.1"/>
</dbReference>
<keyword evidence="7" id="KW-1185">Reference proteome</keyword>
<dbReference type="Pfam" id="PF01420">
    <property type="entry name" value="Methylase_S"/>
    <property type="match status" value="2"/>
</dbReference>
<dbReference type="InterPro" id="IPR052021">
    <property type="entry name" value="Type-I_RS_S_subunit"/>
</dbReference>
<feature type="coiled-coil region" evidence="4">
    <location>
        <begin position="406"/>
        <end position="433"/>
    </location>
</feature>
<dbReference type="GO" id="GO:0003677">
    <property type="term" value="F:DNA binding"/>
    <property type="evidence" value="ECO:0007669"/>
    <property type="project" value="UniProtKB-KW"/>
</dbReference>
<organism evidence="6 7">
    <name type="scientific">Alicyclobacillus tolerans</name>
    <dbReference type="NCBI Taxonomy" id="90970"/>
    <lineage>
        <taxon>Bacteria</taxon>
        <taxon>Bacillati</taxon>
        <taxon>Bacillota</taxon>
        <taxon>Bacilli</taxon>
        <taxon>Bacillales</taxon>
        <taxon>Alicyclobacillaceae</taxon>
        <taxon>Alicyclobacillus</taxon>
    </lineage>
</organism>
<dbReference type="PANTHER" id="PTHR30408">
    <property type="entry name" value="TYPE-1 RESTRICTION ENZYME ECOKI SPECIFICITY PROTEIN"/>
    <property type="match status" value="1"/>
</dbReference>
<proteinExistence type="inferred from homology"/>
<name>A0A1M6LNP4_9BACL</name>
<dbReference type="Gene3D" id="1.10.287.1120">
    <property type="entry name" value="Bipartite methylase S protein"/>
    <property type="match status" value="1"/>
</dbReference>
<feature type="domain" description="Type I restriction modification DNA specificity" evidence="5">
    <location>
        <begin position="249"/>
        <end position="423"/>
    </location>
</feature>
<dbReference type="GO" id="GO:0009307">
    <property type="term" value="P:DNA restriction-modification system"/>
    <property type="evidence" value="ECO:0007669"/>
    <property type="project" value="UniProtKB-KW"/>
</dbReference>
<evidence type="ECO:0000256" key="4">
    <source>
        <dbReference type="SAM" id="Coils"/>
    </source>
</evidence>
<gene>
    <name evidence="6" type="ORF">SAMN05443507_10329</name>
</gene>
<dbReference type="InterPro" id="IPR044946">
    <property type="entry name" value="Restrct_endonuc_typeI_TRD_sf"/>
</dbReference>
<reference evidence="7" key="1">
    <citation type="submission" date="2016-11" db="EMBL/GenBank/DDBJ databases">
        <authorList>
            <person name="Varghese N."/>
            <person name="Submissions S."/>
        </authorList>
    </citation>
    <scope>NUCLEOTIDE SEQUENCE [LARGE SCALE GENOMIC DNA]</scope>
    <source>
        <strain evidence="7">USBA-503</strain>
    </source>
</reference>
<dbReference type="EMBL" id="FRAF01000003">
    <property type="protein sequence ID" value="SHJ72702.1"/>
    <property type="molecule type" value="Genomic_DNA"/>
</dbReference>
<dbReference type="InterPro" id="IPR000055">
    <property type="entry name" value="Restrct_endonuc_typeI_TRD"/>
</dbReference>
<evidence type="ECO:0000313" key="7">
    <source>
        <dbReference type="Proteomes" id="UP000184016"/>
    </source>
</evidence>
<keyword evidence="3" id="KW-0238">DNA-binding</keyword>
<protein>
    <submittedName>
        <fullName evidence="6">Type I restriction enzyme, S subunit</fullName>
    </submittedName>
</protein>
<evidence type="ECO:0000256" key="3">
    <source>
        <dbReference type="ARBA" id="ARBA00023125"/>
    </source>
</evidence>
<evidence type="ECO:0000256" key="2">
    <source>
        <dbReference type="ARBA" id="ARBA00022747"/>
    </source>
</evidence>
<dbReference type="SUPFAM" id="SSF116734">
    <property type="entry name" value="DNA methylase specificity domain"/>
    <property type="match status" value="2"/>
</dbReference>
<dbReference type="AlphaFoldDB" id="A0A1M6LNP4"/>
<evidence type="ECO:0000259" key="5">
    <source>
        <dbReference type="Pfam" id="PF01420"/>
    </source>
</evidence>
<evidence type="ECO:0000256" key="1">
    <source>
        <dbReference type="ARBA" id="ARBA00010923"/>
    </source>
</evidence>
<dbReference type="Proteomes" id="UP000184016">
    <property type="component" value="Unassembled WGS sequence"/>
</dbReference>
<dbReference type="Gene3D" id="3.90.220.20">
    <property type="entry name" value="DNA methylase specificity domains"/>
    <property type="match status" value="2"/>
</dbReference>
<accession>A0A1M6LNP4</accession>
<dbReference type="PANTHER" id="PTHR30408:SF12">
    <property type="entry name" value="TYPE I RESTRICTION ENZYME MJAVIII SPECIFICITY SUBUNIT"/>
    <property type="match status" value="1"/>
</dbReference>
<keyword evidence="4" id="KW-0175">Coiled coil</keyword>
<feature type="domain" description="Type I restriction modification DNA specificity" evidence="5">
    <location>
        <begin position="16"/>
        <end position="192"/>
    </location>
</feature>
<dbReference type="STRING" id="1830138.SAMN05443507_10329"/>
<evidence type="ECO:0000313" key="6">
    <source>
        <dbReference type="EMBL" id="SHJ72702.1"/>
    </source>
</evidence>
<dbReference type="CDD" id="cd17268">
    <property type="entry name" value="RMtype1_S_Ara36733I_TRD1-CR1_like"/>
    <property type="match status" value="1"/>
</dbReference>
<comment type="similarity">
    <text evidence="1">Belongs to the type-I restriction system S methylase family.</text>
</comment>
<dbReference type="OrthoDB" id="9795776at2"/>
<keyword evidence="2" id="KW-0680">Restriction system</keyword>
<sequence length="443" mass="51216">MRTLQEEKGGIHGQYPLDWGETTLGELGTFFKGKGITKRETSPTGLPCIRYGEIYTDHNYVIKNFVSYISADVAKNSTRIQRGDILFAVSGETAEEIGKSVVYLGDEEAYAGGDIVIFRPRNANSLFLSYVLNSTSLARQRARLGEGYSVVHIYSDELRTLRVPMPPVWEQQRIAEILYTWDEAIELKEEHIARKKDRKYGLMQSLLFGKIRWNEAEKGTKDSICQRLKMMQQRKIPAGYQKRKWMIIPDDWRFVKIGDIAEQVSISNEENYDYPVLSCTKYDGLVDSLNYFGRRVFSEDLSNYKVVRRNHFAYATNHIEEGSIGLQNRYDCGLVSPMYTVFKVNEKVADINYLYSLLKTENYRRVFEMMMSASVDRRGSLRWKDFSKIQIPLPSLEEQKKIAEVLTVADEEITLLEQELKQLYQQKNGLMQLLLTGKVRVQV</sequence>